<reference evidence="1" key="1">
    <citation type="submission" date="2014-09" db="EMBL/GenBank/DDBJ databases">
        <authorList>
            <person name="Magalhaes I.L.F."/>
            <person name="Oliveira U."/>
            <person name="Santos F.R."/>
            <person name="Vidigal T.H.D.A."/>
            <person name="Brescovit A.D."/>
            <person name="Santos A.J."/>
        </authorList>
    </citation>
    <scope>NUCLEOTIDE SEQUENCE</scope>
    <source>
        <tissue evidence="1">Shoot tissue taken approximately 20 cm above the soil surface</tissue>
    </source>
</reference>
<reference evidence="1" key="2">
    <citation type="journal article" date="2015" name="Data Brief">
        <title>Shoot transcriptome of the giant reed, Arundo donax.</title>
        <authorList>
            <person name="Barrero R.A."/>
            <person name="Guerrero F.D."/>
            <person name="Moolhuijzen P."/>
            <person name="Goolsby J.A."/>
            <person name="Tidwell J."/>
            <person name="Bellgard S.E."/>
            <person name="Bellgard M.I."/>
        </authorList>
    </citation>
    <scope>NUCLEOTIDE SEQUENCE</scope>
    <source>
        <tissue evidence="1">Shoot tissue taken approximately 20 cm above the soil surface</tissue>
    </source>
</reference>
<evidence type="ECO:0000313" key="1">
    <source>
        <dbReference type="EMBL" id="JAE33068.1"/>
    </source>
</evidence>
<name>A0A0A9HJL9_ARUDO</name>
<protein>
    <submittedName>
        <fullName evidence="1">Uncharacterized protein</fullName>
    </submittedName>
</protein>
<sequence>MTELQTLMSLFNFANSRKNFCSNTTRWGLDDVNLTLNTSWAYTRICGTKGNRLVIYKMKQISHQNAHAQVHCQTSKTNVVRKA</sequence>
<dbReference type="AlphaFoldDB" id="A0A0A9HJL9"/>
<proteinExistence type="predicted"/>
<accession>A0A0A9HJL9</accession>
<organism evidence="1">
    <name type="scientific">Arundo donax</name>
    <name type="common">Giant reed</name>
    <name type="synonym">Donax arundinaceus</name>
    <dbReference type="NCBI Taxonomy" id="35708"/>
    <lineage>
        <taxon>Eukaryota</taxon>
        <taxon>Viridiplantae</taxon>
        <taxon>Streptophyta</taxon>
        <taxon>Embryophyta</taxon>
        <taxon>Tracheophyta</taxon>
        <taxon>Spermatophyta</taxon>
        <taxon>Magnoliopsida</taxon>
        <taxon>Liliopsida</taxon>
        <taxon>Poales</taxon>
        <taxon>Poaceae</taxon>
        <taxon>PACMAD clade</taxon>
        <taxon>Arundinoideae</taxon>
        <taxon>Arundineae</taxon>
        <taxon>Arundo</taxon>
    </lineage>
</organism>
<dbReference type="EMBL" id="GBRH01164828">
    <property type="protein sequence ID" value="JAE33068.1"/>
    <property type="molecule type" value="Transcribed_RNA"/>
</dbReference>